<dbReference type="GO" id="GO:0019464">
    <property type="term" value="P:glycine decarboxylation via glycine cleavage system"/>
    <property type="evidence" value="ECO:0007669"/>
    <property type="project" value="UniProtKB-UniRule"/>
</dbReference>
<accession>A0A8K0F2N5</accession>
<evidence type="ECO:0000256" key="2">
    <source>
        <dbReference type="ARBA" id="ARBA00022823"/>
    </source>
</evidence>
<name>A0A8K0F2N5_ANDGO</name>
<gene>
    <name evidence="7" type="ORF">ANDGO_06476</name>
</gene>
<keyword evidence="3 5" id="KW-0809">Transit peptide</keyword>
<comment type="function">
    <text evidence="5">The H protein shuttles the methylamine group of glycine from the P protein to the T protein.</text>
</comment>
<dbReference type="GO" id="GO:0005739">
    <property type="term" value="C:mitochondrion"/>
    <property type="evidence" value="ECO:0007669"/>
    <property type="project" value="UniProtKB-SubCell"/>
</dbReference>
<protein>
    <recommendedName>
        <fullName evidence="5">Glycine cleavage system H protein</fullName>
    </recommendedName>
</protein>
<keyword evidence="2 4" id="KW-0450">Lipoyl</keyword>
<evidence type="ECO:0000256" key="4">
    <source>
        <dbReference type="PIRSR" id="PIRSR617453-50"/>
    </source>
</evidence>
<dbReference type="InterPro" id="IPR033753">
    <property type="entry name" value="GCV_H/Fam206"/>
</dbReference>
<dbReference type="InterPro" id="IPR011053">
    <property type="entry name" value="Single_hybrid_motif"/>
</dbReference>
<comment type="similarity">
    <text evidence="1 5">Belongs to the GcvH family.</text>
</comment>
<dbReference type="InterPro" id="IPR017453">
    <property type="entry name" value="GCV_H_sub"/>
</dbReference>
<evidence type="ECO:0000256" key="3">
    <source>
        <dbReference type="ARBA" id="ARBA00022946"/>
    </source>
</evidence>
<dbReference type="NCBIfam" id="NF002270">
    <property type="entry name" value="PRK01202.1"/>
    <property type="match status" value="1"/>
</dbReference>
<dbReference type="PANTHER" id="PTHR11715:SF3">
    <property type="entry name" value="GLYCINE CLEAVAGE SYSTEM H PROTEIN-RELATED"/>
    <property type="match status" value="1"/>
</dbReference>
<dbReference type="EMBL" id="VRVR01000033">
    <property type="protein sequence ID" value="KAF0852495.1"/>
    <property type="molecule type" value="Genomic_DNA"/>
</dbReference>
<sequence length="150" mass="16144">MLSFVRTVVCPRSAVTLRLFSSSASRYTKSDEWIRVDDAAKKLATVGISKFASDTLNGVANVDLPAVGTKVSQGKEFGVIENVKTTASLYAPASGKIVAINKAAVDDNSLIDTAPETEGWLIQIQLDNEKELESLLDAKAYAKAVEDKKH</sequence>
<dbReference type="AlphaFoldDB" id="A0A8K0F2N5"/>
<evidence type="ECO:0000256" key="1">
    <source>
        <dbReference type="ARBA" id="ARBA00009249"/>
    </source>
</evidence>
<comment type="subunit">
    <text evidence="5">The glycine cleavage system is composed of four proteins: P, T, L and H.</text>
</comment>
<feature type="domain" description="Lipoyl-binding" evidence="6">
    <location>
        <begin position="43"/>
        <end position="125"/>
    </location>
</feature>
<dbReference type="CDD" id="cd06848">
    <property type="entry name" value="GCS_H"/>
    <property type="match status" value="1"/>
</dbReference>
<keyword evidence="5" id="KW-0496">Mitochondrion</keyword>
<dbReference type="Pfam" id="PF01597">
    <property type="entry name" value="GCV_H"/>
    <property type="match status" value="1"/>
</dbReference>
<organism evidence="7 8">
    <name type="scientific">Andalucia godoyi</name>
    <name type="common">Flagellate</name>
    <dbReference type="NCBI Taxonomy" id="505711"/>
    <lineage>
        <taxon>Eukaryota</taxon>
        <taxon>Discoba</taxon>
        <taxon>Jakobida</taxon>
        <taxon>Andalucina</taxon>
        <taxon>Andaluciidae</taxon>
        <taxon>Andalucia</taxon>
    </lineage>
</organism>
<feature type="modified residue" description="N6-lipoyllysine" evidence="4">
    <location>
        <position position="84"/>
    </location>
</feature>
<proteinExistence type="inferred from homology"/>
<comment type="subcellular location">
    <subcellularLocation>
        <location evidence="5">Mitochondrion</location>
    </subcellularLocation>
</comment>
<dbReference type="GO" id="GO:0005960">
    <property type="term" value="C:glycine cleavage complex"/>
    <property type="evidence" value="ECO:0007669"/>
    <property type="project" value="UniProtKB-UniRule"/>
</dbReference>
<evidence type="ECO:0000256" key="5">
    <source>
        <dbReference type="RuleBase" id="RU364055"/>
    </source>
</evidence>
<dbReference type="PANTHER" id="PTHR11715">
    <property type="entry name" value="GLYCINE CLEAVAGE SYSTEM H PROTEIN"/>
    <property type="match status" value="1"/>
</dbReference>
<evidence type="ECO:0000313" key="8">
    <source>
        <dbReference type="Proteomes" id="UP000799049"/>
    </source>
</evidence>
<comment type="cofactor">
    <cofactor evidence="5">
        <name>(R)-lipoate</name>
        <dbReference type="ChEBI" id="CHEBI:83088"/>
    </cofactor>
    <text evidence="5">Binds 1 lipoyl cofactor covalently.</text>
</comment>
<reference evidence="7" key="1">
    <citation type="submission" date="2019-09" db="EMBL/GenBank/DDBJ databases">
        <title>The Mitochondrial Proteome of the Jakobid, Andalucia godoyi, a Protist With the Most Gene-Rich and Bacteria-Like Mitochondrial Genome.</title>
        <authorList>
            <person name="Gray M.W."/>
            <person name="Burger G."/>
            <person name="Derelle R."/>
            <person name="Klimes V."/>
            <person name="Leger M."/>
            <person name="Sarrasin M."/>
            <person name="Vlcek C."/>
            <person name="Roger A.J."/>
            <person name="Elias M."/>
            <person name="Lang B.F."/>
        </authorList>
    </citation>
    <scope>NUCLEOTIDE SEQUENCE</scope>
    <source>
        <strain evidence="7">And28</strain>
    </source>
</reference>
<dbReference type="Proteomes" id="UP000799049">
    <property type="component" value="Unassembled WGS sequence"/>
</dbReference>
<dbReference type="PROSITE" id="PS50968">
    <property type="entry name" value="BIOTINYL_LIPOYL"/>
    <property type="match status" value="1"/>
</dbReference>
<evidence type="ECO:0000259" key="6">
    <source>
        <dbReference type="PROSITE" id="PS50968"/>
    </source>
</evidence>
<dbReference type="GO" id="GO:0009249">
    <property type="term" value="P:protein lipoylation"/>
    <property type="evidence" value="ECO:0007669"/>
    <property type="project" value="TreeGrafter"/>
</dbReference>
<dbReference type="Gene3D" id="2.40.50.100">
    <property type="match status" value="1"/>
</dbReference>
<dbReference type="InterPro" id="IPR000089">
    <property type="entry name" value="Biotin_lipoyl"/>
</dbReference>
<dbReference type="SUPFAM" id="SSF51230">
    <property type="entry name" value="Single hybrid motif"/>
    <property type="match status" value="1"/>
</dbReference>
<dbReference type="InterPro" id="IPR003016">
    <property type="entry name" value="2-oxoA_DH_lipoyl-BS"/>
</dbReference>
<dbReference type="PROSITE" id="PS00189">
    <property type="entry name" value="LIPOYL"/>
    <property type="match status" value="1"/>
</dbReference>
<dbReference type="NCBIfam" id="TIGR00527">
    <property type="entry name" value="gcvH"/>
    <property type="match status" value="1"/>
</dbReference>
<keyword evidence="8" id="KW-1185">Reference proteome</keyword>
<comment type="caution">
    <text evidence="7">The sequence shown here is derived from an EMBL/GenBank/DDBJ whole genome shotgun (WGS) entry which is preliminary data.</text>
</comment>
<evidence type="ECO:0000313" key="7">
    <source>
        <dbReference type="EMBL" id="KAF0852495.1"/>
    </source>
</evidence>
<dbReference type="InterPro" id="IPR002930">
    <property type="entry name" value="GCV_H"/>
</dbReference>
<dbReference type="OrthoDB" id="10264154at2759"/>